<organism evidence="26 27">
    <name type="scientific">Serinus canaria</name>
    <name type="common">Island canary</name>
    <name type="synonym">Fringilla canaria</name>
    <dbReference type="NCBI Taxonomy" id="9135"/>
    <lineage>
        <taxon>Eukaryota</taxon>
        <taxon>Metazoa</taxon>
        <taxon>Chordata</taxon>
        <taxon>Craniata</taxon>
        <taxon>Vertebrata</taxon>
        <taxon>Euteleostomi</taxon>
        <taxon>Archelosauria</taxon>
        <taxon>Archosauria</taxon>
        <taxon>Dinosauria</taxon>
        <taxon>Saurischia</taxon>
        <taxon>Theropoda</taxon>
        <taxon>Coelurosauria</taxon>
        <taxon>Aves</taxon>
        <taxon>Neognathae</taxon>
        <taxon>Neoaves</taxon>
        <taxon>Telluraves</taxon>
        <taxon>Australaves</taxon>
        <taxon>Passeriformes</taxon>
        <taxon>Passeroidea</taxon>
        <taxon>Fringillidae</taxon>
        <taxon>Carduelinae</taxon>
        <taxon>Serinus</taxon>
    </lineage>
</organism>
<feature type="binding site" evidence="19">
    <location>
        <begin position="447"/>
        <end position="453"/>
    </location>
    <ligand>
        <name>substrate</name>
    </ligand>
</feature>
<evidence type="ECO:0000256" key="22">
    <source>
        <dbReference type="SAM" id="Phobius"/>
    </source>
</evidence>
<dbReference type="SMART" id="SM00194">
    <property type="entry name" value="PTPc"/>
    <property type="match status" value="2"/>
</dbReference>
<evidence type="ECO:0000256" key="15">
    <source>
        <dbReference type="ARBA" id="ARBA00023180"/>
    </source>
</evidence>
<dbReference type="SUPFAM" id="SSF52799">
    <property type="entry name" value="(Phosphotyrosine protein) phosphatases II"/>
    <property type="match status" value="2"/>
</dbReference>
<evidence type="ECO:0000256" key="23">
    <source>
        <dbReference type="SAM" id="SignalP"/>
    </source>
</evidence>
<evidence type="ECO:0000313" key="27">
    <source>
        <dbReference type="Proteomes" id="UP000694409"/>
    </source>
</evidence>
<dbReference type="OMA" id="TESWEGN"/>
<evidence type="ECO:0000256" key="16">
    <source>
        <dbReference type="ARBA" id="ARBA00054255"/>
    </source>
</evidence>
<feature type="active site" description="Phosphocysteine intermediate" evidence="18">
    <location>
        <position position="773"/>
    </location>
</feature>
<dbReference type="FunFam" id="3.90.190.10:FF:000021">
    <property type="entry name" value="Receptor-type tyrosine-protein phosphatase alpha"/>
    <property type="match status" value="1"/>
</dbReference>
<feature type="modified residue" description="Phosphotyrosine" evidence="20">
    <location>
        <position position="839"/>
    </location>
</feature>
<dbReference type="Pfam" id="PF00102">
    <property type="entry name" value="Y_phosphatase"/>
    <property type="match status" value="2"/>
</dbReference>
<feature type="compositionally biased region" description="Low complexity" evidence="21">
    <location>
        <begin position="23"/>
        <end position="38"/>
    </location>
</feature>
<dbReference type="PIRSF" id="PIRSF500808">
    <property type="entry name" value="PTPR_alpha"/>
    <property type="match status" value="1"/>
</dbReference>
<dbReference type="InterPro" id="IPR000387">
    <property type="entry name" value="Tyr_Pase_dom"/>
</dbReference>
<evidence type="ECO:0000256" key="2">
    <source>
        <dbReference type="ARBA" id="ARBA00004251"/>
    </source>
</evidence>
<evidence type="ECO:0000256" key="1">
    <source>
        <dbReference type="ARBA" id="ARBA00004246"/>
    </source>
</evidence>
<keyword evidence="15" id="KW-0325">Glycoprotein</keyword>
<dbReference type="PROSITE" id="PS50056">
    <property type="entry name" value="TYR_PHOSPHATASE_2"/>
    <property type="match status" value="2"/>
</dbReference>
<keyword evidence="9" id="KW-0677">Repeat</keyword>
<dbReference type="PRINTS" id="PR00700">
    <property type="entry name" value="PRTYPHPHTASE"/>
</dbReference>
<feature type="compositionally biased region" description="Low complexity" evidence="21">
    <location>
        <begin position="106"/>
        <end position="115"/>
    </location>
</feature>
<feature type="compositionally biased region" description="Polar residues" evidence="21">
    <location>
        <begin position="49"/>
        <end position="59"/>
    </location>
</feature>
<dbReference type="Gene3D" id="3.90.190.10">
    <property type="entry name" value="Protein tyrosine phosphatase superfamily"/>
    <property type="match status" value="2"/>
</dbReference>
<feature type="domain" description="Tyrosine specific protein phosphatases" evidence="25">
    <location>
        <begin position="426"/>
        <end position="497"/>
    </location>
</feature>
<evidence type="ECO:0000256" key="10">
    <source>
        <dbReference type="ARBA" id="ARBA00022801"/>
    </source>
</evidence>
<comment type="subcellular location">
    <subcellularLocation>
        <location evidence="1">Cell junction</location>
        <location evidence="1">Focal adhesion</location>
    </subcellularLocation>
    <subcellularLocation>
        <location evidence="2">Cell membrane</location>
        <topology evidence="2">Single-pass type I membrane protein</topology>
    </subcellularLocation>
</comment>
<dbReference type="InterPro" id="IPR016336">
    <property type="entry name" value="Tyr_Pase_rcpt_a/e-type"/>
</dbReference>
<evidence type="ECO:0000259" key="24">
    <source>
        <dbReference type="PROSITE" id="PS50055"/>
    </source>
</evidence>
<feature type="transmembrane region" description="Helical" evidence="22">
    <location>
        <begin position="157"/>
        <end position="180"/>
    </location>
</feature>
<dbReference type="GO" id="GO:0004725">
    <property type="term" value="F:protein tyrosine phosphatase activity"/>
    <property type="evidence" value="ECO:0007669"/>
    <property type="project" value="UniProtKB-EC"/>
</dbReference>
<dbReference type="PANTHER" id="PTHR19134:SF433">
    <property type="entry name" value="RECEPTOR-TYPE TYROSINE-PROTEIN PHOSPHATASE ALPHA"/>
    <property type="match status" value="1"/>
</dbReference>
<accession>A0A8C9N7C6</accession>
<keyword evidence="6 20" id="KW-0597">Phosphoprotein</keyword>
<protein>
    <recommendedName>
        <fullName evidence="17">Receptor-type tyrosine-protein phosphatase alpha</fullName>
        <ecNumber evidence="4">3.1.3.48</ecNumber>
    </recommendedName>
</protein>
<feature type="active site" description="Phosphocysteine intermediate" evidence="18">
    <location>
        <position position="447"/>
    </location>
</feature>
<keyword evidence="8 23" id="KW-0732">Signal</keyword>
<dbReference type="GeneTree" id="ENSGT00940000159585"/>
<evidence type="ECO:0000256" key="6">
    <source>
        <dbReference type="ARBA" id="ARBA00022553"/>
    </source>
</evidence>
<dbReference type="SMART" id="SM00404">
    <property type="entry name" value="PTPc_motif"/>
    <property type="match status" value="2"/>
</dbReference>
<name>A0A8C9N7C6_SERCA</name>
<feature type="signal peptide" evidence="23">
    <location>
        <begin position="1"/>
        <end position="19"/>
    </location>
</feature>
<evidence type="ECO:0000256" key="3">
    <source>
        <dbReference type="ARBA" id="ARBA00007765"/>
    </source>
</evidence>
<evidence type="ECO:0000256" key="11">
    <source>
        <dbReference type="ARBA" id="ARBA00022912"/>
    </source>
</evidence>
<dbReference type="GO" id="GO:0005886">
    <property type="term" value="C:plasma membrane"/>
    <property type="evidence" value="ECO:0007669"/>
    <property type="project" value="UniProtKB-SubCell"/>
</dbReference>
<keyword evidence="5" id="KW-1003">Cell membrane</keyword>
<gene>
    <name evidence="26" type="primary">PTPRA</name>
</gene>
<feature type="compositionally biased region" description="Polar residues" evidence="21">
    <location>
        <begin position="81"/>
        <end position="92"/>
    </location>
</feature>
<evidence type="ECO:0000256" key="5">
    <source>
        <dbReference type="ARBA" id="ARBA00022475"/>
    </source>
</evidence>
<dbReference type="EC" id="3.1.3.48" evidence="4"/>
<dbReference type="GO" id="GO:0043235">
    <property type="term" value="C:receptor complex"/>
    <property type="evidence" value="ECO:0007669"/>
    <property type="project" value="Ensembl"/>
</dbReference>
<dbReference type="InterPro" id="IPR000242">
    <property type="entry name" value="PTP_cat"/>
</dbReference>
<sequence>MDLWFFLLLLGSGLISVGANNVTTEPPTTVSTSPRSPTKAPTAGPEDGTTPNTHRLNMSTPGTVPTTAPKPPPTTAARISPNATTGSLNISSTLGPTLPVPPAPSLLPSVTPSVPHATVPSTEAETTERNFSMVVTTQETSSASHNGNSDRRDETPIIAVMVALSSLLVIVFIIIVLYMLRFKKYKQAGSHSNSFRLSNGRTDDTEPQSMPLLARSPSTNRKYPPLPVDKLEEEINRRMADDNKLFREEFNALPACPIQATCEAASKEENKEKNRYVNILPYDHSRVHLTPVEGVPDSDYINASFINGYQEKNKFIAAQGPKEETVNDFWRMIWEQNTATIVMVTNLKERKECKCAQYWPDQGCWTYGNIRVSVEDVTVLVDYTVRKFCIQQVGDVTNKKPQRLVTQFHFTSWPDFGVPFTPIGMLKFLKKVKTCNPQYAGAIVVHCSAGVGRTGTFIVIDAMLDMMHTERKVDVYGFVSRIRAQRCQMVQTDMQYVFIYQALLEHYLYGDTELEVTSLEIHLQKIYNKVPGTSSNGLEEEFKVSVAVFLSWWICWDGAGISWHWVALKLPSALLLALQKLTSIKIQNDKMRTGNLPANMKKNRVLQIIPYEFNRVIIPVKRGEENTDYVNASFIDGYRQKDSYIASQGPLQHTIEDFWRMIWEWKSCSIVMLTELEERGQEKCAQYWPSDGSVSYGDITVELKKEEECESYTVRDLLVTNTRENKSRQIRQFHFHGWPEVGIPGDGKGMINIIAAVQKQQQQSGNHPITVHCSAGAGRTGTFCALSTVLERVKAEAILDVFQTVKSLRLQRPHMVQTLEQYEFCYKVVQEYIDAFSDYANFK</sequence>
<evidence type="ECO:0000256" key="7">
    <source>
        <dbReference type="ARBA" id="ARBA00022692"/>
    </source>
</evidence>
<dbReference type="InterPro" id="IPR029021">
    <property type="entry name" value="Prot-tyrosine_phosphatase-like"/>
</dbReference>
<feature type="domain" description="Tyrosine specific protein phosphatases" evidence="25">
    <location>
        <begin position="748"/>
        <end position="823"/>
    </location>
</feature>
<dbReference type="PROSITE" id="PS50055">
    <property type="entry name" value="TYR_PHOSPHATASE_PTP"/>
    <property type="match status" value="2"/>
</dbReference>
<feature type="compositionally biased region" description="Polar residues" evidence="21">
    <location>
        <begin position="191"/>
        <end position="200"/>
    </location>
</feature>
<keyword evidence="27" id="KW-1185">Reference proteome</keyword>
<keyword evidence="14 22" id="KW-0472">Membrane</keyword>
<reference evidence="26" key="2">
    <citation type="submission" date="2025-09" db="UniProtKB">
        <authorList>
            <consortium name="Ensembl"/>
        </authorList>
    </citation>
    <scope>IDENTIFICATION</scope>
</reference>
<evidence type="ECO:0000256" key="9">
    <source>
        <dbReference type="ARBA" id="ARBA00022737"/>
    </source>
</evidence>
<evidence type="ECO:0000256" key="14">
    <source>
        <dbReference type="ARBA" id="ARBA00023136"/>
    </source>
</evidence>
<feature type="region of interest" description="Disordered" evidence="21">
    <location>
        <begin position="191"/>
        <end position="226"/>
    </location>
</feature>
<evidence type="ECO:0000256" key="8">
    <source>
        <dbReference type="ARBA" id="ARBA00022729"/>
    </source>
</evidence>
<dbReference type="InterPro" id="IPR050348">
    <property type="entry name" value="Protein-Tyr_Phosphatase"/>
</dbReference>
<evidence type="ECO:0000256" key="4">
    <source>
        <dbReference type="ARBA" id="ARBA00013064"/>
    </source>
</evidence>
<dbReference type="InterPro" id="IPR016130">
    <property type="entry name" value="Tyr_Pase_AS"/>
</dbReference>
<keyword evidence="12" id="KW-0965">Cell junction</keyword>
<evidence type="ECO:0000259" key="25">
    <source>
        <dbReference type="PROSITE" id="PS50056"/>
    </source>
</evidence>
<keyword evidence="11" id="KW-0904">Protein phosphatase</keyword>
<feature type="binding site" evidence="19">
    <location>
        <position position="491"/>
    </location>
    <ligand>
        <name>substrate</name>
    </ligand>
</feature>
<dbReference type="InterPro" id="IPR003595">
    <property type="entry name" value="Tyr_Pase_cat"/>
</dbReference>
<dbReference type="CDD" id="cd14623">
    <property type="entry name" value="R-PTPc-A-2"/>
    <property type="match status" value="1"/>
</dbReference>
<evidence type="ECO:0000256" key="20">
    <source>
        <dbReference type="PIRSR" id="PIRSR002006-3"/>
    </source>
</evidence>
<feature type="chain" id="PRO_5034946779" description="Receptor-type tyrosine-protein phosphatase alpha" evidence="23">
    <location>
        <begin position="20"/>
        <end position="843"/>
    </location>
</feature>
<dbReference type="PROSITE" id="PS00383">
    <property type="entry name" value="TYR_PHOSPHATASE_1"/>
    <property type="match status" value="2"/>
</dbReference>
<evidence type="ECO:0000256" key="12">
    <source>
        <dbReference type="ARBA" id="ARBA00022949"/>
    </source>
</evidence>
<dbReference type="Proteomes" id="UP000694409">
    <property type="component" value="Unassembled WGS sequence"/>
</dbReference>
<evidence type="ECO:0000256" key="21">
    <source>
        <dbReference type="SAM" id="MobiDB-lite"/>
    </source>
</evidence>
<dbReference type="FunFam" id="3.90.190.10:FF:000007">
    <property type="entry name" value="Receptor-type tyrosine-protein phosphatase alpha"/>
    <property type="match status" value="1"/>
</dbReference>
<dbReference type="Ensembl" id="ENSSCAT00000015176.1">
    <property type="protein sequence ID" value="ENSSCAP00000013500.1"/>
    <property type="gene ID" value="ENSSCAG00000010005.1"/>
</dbReference>
<evidence type="ECO:0000256" key="18">
    <source>
        <dbReference type="PIRSR" id="PIRSR002006-1"/>
    </source>
</evidence>
<feature type="domain" description="Tyrosine-protein phosphatase" evidence="24">
    <location>
        <begin position="574"/>
        <end position="832"/>
    </location>
</feature>
<comment type="similarity">
    <text evidence="3">Belongs to the protein-tyrosine phosphatase family. Receptor class 4 subfamily.</text>
</comment>
<evidence type="ECO:0000256" key="17">
    <source>
        <dbReference type="ARBA" id="ARBA00074216"/>
    </source>
</evidence>
<dbReference type="PIRSF" id="PIRSF002006">
    <property type="entry name" value="PTPR_alpha_epsilon"/>
    <property type="match status" value="1"/>
</dbReference>
<feature type="binding site" evidence="19">
    <location>
        <position position="415"/>
    </location>
    <ligand>
        <name>substrate</name>
    </ligand>
</feature>
<dbReference type="PANTHER" id="PTHR19134">
    <property type="entry name" value="RECEPTOR-TYPE TYROSINE-PROTEIN PHOSPHATASE"/>
    <property type="match status" value="1"/>
</dbReference>
<evidence type="ECO:0000313" key="26">
    <source>
        <dbReference type="Ensembl" id="ENSSCAP00000013500.1"/>
    </source>
</evidence>
<keyword evidence="10" id="KW-0378">Hydrolase</keyword>
<feature type="domain" description="Tyrosine-protein phosphatase" evidence="24">
    <location>
        <begin position="246"/>
        <end position="506"/>
    </location>
</feature>
<dbReference type="InterPro" id="IPR027262">
    <property type="entry name" value="Tyr_Pase_rcpt_alpha"/>
</dbReference>
<evidence type="ECO:0000256" key="13">
    <source>
        <dbReference type="ARBA" id="ARBA00022989"/>
    </source>
</evidence>
<reference evidence="26" key="1">
    <citation type="submission" date="2025-08" db="UniProtKB">
        <authorList>
            <consortium name="Ensembl"/>
        </authorList>
    </citation>
    <scope>IDENTIFICATION</scope>
</reference>
<dbReference type="GO" id="GO:0005925">
    <property type="term" value="C:focal adhesion"/>
    <property type="evidence" value="ECO:0007669"/>
    <property type="project" value="UniProtKB-SubCell"/>
</dbReference>
<feature type="region of interest" description="Disordered" evidence="21">
    <location>
        <begin position="18"/>
        <end position="127"/>
    </location>
</feature>
<comment type="function">
    <text evidence="16">Tyrosine protein phosphatase which is involved in integrin-mediated focal adhesion formation. Following integrin engagement, specifically recruits BCAR3, BCAR1 and CRK to focal adhesions thereby promoting SRC-mediated phosphorylation of BRAC1 and the subsequent activation of PAK and small GTPase RAC1 and CDC42.</text>
</comment>
<dbReference type="CDD" id="cd14621">
    <property type="entry name" value="R-PTPc-A-1"/>
    <property type="match status" value="1"/>
</dbReference>
<proteinExistence type="inferred from homology"/>
<dbReference type="AlphaFoldDB" id="A0A8C9N7C6"/>
<keyword evidence="7 22" id="KW-0812">Transmembrane</keyword>
<keyword evidence="13 22" id="KW-1133">Transmembrane helix</keyword>
<evidence type="ECO:0000256" key="19">
    <source>
        <dbReference type="PIRSR" id="PIRSR002006-2"/>
    </source>
</evidence>